<feature type="non-terminal residue" evidence="2">
    <location>
        <position position="251"/>
    </location>
</feature>
<dbReference type="PANTHER" id="PTHR34401:SF1">
    <property type="entry name" value="DUF19 DOMAIN-CONTAINING PROTEIN"/>
    <property type="match status" value="1"/>
</dbReference>
<evidence type="ECO:0000313" key="3">
    <source>
        <dbReference type="Proteomes" id="UP001177023"/>
    </source>
</evidence>
<feature type="signal peptide" evidence="1">
    <location>
        <begin position="1"/>
        <end position="19"/>
    </location>
</feature>
<evidence type="ECO:0000313" key="2">
    <source>
        <dbReference type="EMBL" id="CAJ0580094.1"/>
    </source>
</evidence>
<proteinExistence type="predicted"/>
<sequence>MRTLSAFAVFAFVAAVALAKEIPKAQQADALDATKEIVKGKAIHALDKSRASHETMRECSCKEMDECIEDMKTDAKQCFDPCFDEFKKIQMVEKPDILKQCIKDKERVLDRVMPCIKTNLHACTDGSTEKKVPTLDFNAFIGQVEDDIETKADAFLKTVKSKEMNTLAAALKSGQLCFKNCFLNEKNPKGNCFERKGCMPHITDAAAKKTIDTCGDKIDWGHEMETMCTCGKQAGLGVLKNFCDLLAELRQ</sequence>
<dbReference type="PANTHER" id="PTHR34401">
    <property type="entry name" value="PROTEIN CBG12388-RELATED"/>
    <property type="match status" value="1"/>
</dbReference>
<keyword evidence="1" id="KW-0732">Signal</keyword>
<keyword evidence="3" id="KW-1185">Reference proteome</keyword>
<feature type="chain" id="PRO_5041325621" evidence="1">
    <location>
        <begin position="20"/>
        <end position="251"/>
    </location>
</feature>
<reference evidence="2" key="1">
    <citation type="submission" date="2023-06" db="EMBL/GenBank/DDBJ databases">
        <authorList>
            <person name="Delattre M."/>
        </authorList>
    </citation>
    <scope>NUCLEOTIDE SEQUENCE</scope>
    <source>
        <strain evidence="2">AF72</strain>
    </source>
</reference>
<organism evidence="2 3">
    <name type="scientific">Mesorhabditis spiculigera</name>
    <dbReference type="NCBI Taxonomy" id="96644"/>
    <lineage>
        <taxon>Eukaryota</taxon>
        <taxon>Metazoa</taxon>
        <taxon>Ecdysozoa</taxon>
        <taxon>Nematoda</taxon>
        <taxon>Chromadorea</taxon>
        <taxon>Rhabditida</taxon>
        <taxon>Rhabditina</taxon>
        <taxon>Rhabditomorpha</taxon>
        <taxon>Rhabditoidea</taxon>
        <taxon>Rhabditidae</taxon>
        <taxon>Mesorhabditinae</taxon>
        <taxon>Mesorhabditis</taxon>
    </lineage>
</organism>
<name>A0AA36D5K0_9BILA</name>
<dbReference type="AlphaFoldDB" id="A0AA36D5K0"/>
<evidence type="ECO:0000256" key="1">
    <source>
        <dbReference type="SAM" id="SignalP"/>
    </source>
</evidence>
<gene>
    <name evidence="2" type="ORF">MSPICULIGERA_LOCUS18297</name>
</gene>
<protein>
    <submittedName>
        <fullName evidence="2">Uncharacterized protein</fullName>
    </submittedName>
</protein>
<dbReference type="EMBL" id="CATQJA010002659">
    <property type="protein sequence ID" value="CAJ0580094.1"/>
    <property type="molecule type" value="Genomic_DNA"/>
</dbReference>
<dbReference type="Proteomes" id="UP001177023">
    <property type="component" value="Unassembled WGS sequence"/>
</dbReference>
<accession>A0AA36D5K0</accession>
<comment type="caution">
    <text evidence="2">The sequence shown here is derived from an EMBL/GenBank/DDBJ whole genome shotgun (WGS) entry which is preliminary data.</text>
</comment>